<organism evidence="1">
    <name type="scientific">hydrothermal vent metagenome</name>
    <dbReference type="NCBI Taxonomy" id="652676"/>
    <lineage>
        <taxon>unclassified sequences</taxon>
        <taxon>metagenomes</taxon>
        <taxon>ecological metagenomes</taxon>
    </lineage>
</organism>
<dbReference type="InterPro" id="IPR027417">
    <property type="entry name" value="P-loop_NTPase"/>
</dbReference>
<reference evidence="1" key="1">
    <citation type="submission" date="2018-06" db="EMBL/GenBank/DDBJ databases">
        <authorList>
            <person name="Zhirakovskaya E."/>
        </authorList>
    </citation>
    <scope>NUCLEOTIDE SEQUENCE</scope>
</reference>
<protein>
    <recommendedName>
        <fullName evidence="2">DNA helicase</fullName>
    </recommendedName>
</protein>
<dbReference type="SUPFAM" id="SSF52540">
    <property type="entry name" value="P-loop containing nucleoside triphosphate hydrolases"/>
    <property type="match status" value="1"/>
</dbReference>
<proteinExistence type="predicted"/>
<sequence length="225" mass="24418">LLLEAFTKGSYRTDAIIIDEGQDFDDSWFVALEAALADPDDGLFLVFADPHQVIYRDGWEPPFDAVEYNLDLNCRNTNQIAAVVARIYGDDLPSRGTDGPEPQFIPVESAEGIEKALRGVLHSLVNEGSLARSDVVVLAQRRATKDALVGSSFAGVTLETIEERTDGVATETIHRYKGLEASAAVVILERLETDRDRALAYIGLSRPRVQLVVVGPPAVGKALGL</sequence>
<evidence type="ECO:0000313" key="1">
    <source>
        <dbReference type="EMBL" id="VAW08598.1"/>
    </source>
</evidence>
<dbReference type="Gene3D" id="3.40.50.300">
    <property type="entry name" value="P-loop containing nucleotide triphosphate hydrolases"/>
    <property type="match status" value="2"/>
</dbReference>
<feature type="non-terminal residue" evidence="1">
    <location>
        <position position="1"/>
    </location>
</feature>
<dbReference type="EMBL" id="UOEI01000616">
    <property type="protein sequence ID" value="VAW08598.1"/>
    <property type="molecule type" value="Genomic_DNA"/>
</dbReference>
<name>A0A3B0SSY2_9ZZZZ</name>
<dbReference type="AlphaFoldDB" id="A0A3B0SSY2"/>
<accession>A0A3B0SSY2</accession>
<gene>
    <name evidence="1" type="ORF">MNBD_ACTINO01-819</name>
</gene>
<evidence type="ECO:0008006" key="2">
    <source>
        <dbReference type="Google" id="ProtNLM"/>
    </source>
</evidence>